<dbReference type="GO" id="GO:0005506">
    <property type="term" value="F:iron ion binding"/>
    <property type="evidence" value="ECO:0007669"/>
    <property type="project" value="InterPro"/>
</dbReference>
<evidence type="ECO:0000256" key="2">
    <source>
        <dbReference type="ARBA" id="ARBA00022692"/>
    </source>
</evidence>
<keyword evidence="8" id="KW-0503">Monooxygenase</keyword>
<evidence type="ECO:0000313" key="11">
    <source>
        <dbReference type="Proteomes" id="UP000241394"/>
    </source>
</evidence>
<evidence type="ECO:0000256" key="8">
    <source>
        <dbReference type="RuleBase" id="RU000461"/>
    </source>
</evidence>
<evidence type="ECO:0000256" key="3">
    <source>
        <dbReference type="ARBA" id="ARBA00022723"/>
    </source>
</evidence>
<dbReference type="GO" id="GO:0016705">
    <property type="term" value="F:oxidoreductase activity, acting on paired donors, with incorporation or reduction of molecular oxygen"/>
    <property type="evidence" value="ECO:0007669"/>
    <property type="project" value="InterPro"/>
</dbReference>
<keyword evidence="2 9" id="KW-0812">Transmembrane</keyword>
<dbReference type="GO" id="GO:0004497">
    <property type="term" value="F:monooxygenase activity"/>
    <property type="evidence" value="ECO:0007669"/>
    <property type="project" value="UniProtKB-KW"/>
</dbReference>
<keyword evidence="3 7" id="KW-0479">Metal-binding</keyword>
<dbReference type="GO" id="GO:0016020">
    <property type="term" value="C:membrane"/>
    <property type="evidence" value="ECO:0007669"/>
    <property type="project" value="UniProtKB-SubCell"/>
</dbReference>
<comment type="subcellular location">
    <subcellularLocation>
        <location evidence="1">Membrane</location>
        <topology evidence="1">Single-pass membrane protein</topology>
    </subcellularLocation>
</comment>
<comment type="similarity">
    <text evidence="8">Belongs to the cytochrome P450 family.</text>
</comment>
<sequence>MDITLGWYLGAVPLLGWLLWWWNDLWFAYWLKRRCSASGTELPPGHMGLPIFGEMLSFLWYFKVLRRPDDYIKVKINKYGKGVGLYRTHLFGSPAIIACSPSTNKFVFQSEDVFNLEWPAIEIVGSTSIVAVQGESHARLRSFVSRAINQPDALRRIAHMVQPRLIEALRSWAHKGRVVAYSETKKVTFGNIGKLFAGLEQGPVVDTLDELFTGLLKGIRSYPIDIPGTAYHHALQCRKRAMGIFREELERRKKKPEEATKRNDMMDGLMQLKDEQGRHLSEIEVLDNIVSLVVAGYESTSLSMMWALYYLAKYPNVLKKLREENMLLSKTKNGEFITSDEVSELKYTKQVVEETIRLANVAAVVFRTATKDVVYKGYTIPKNWKVMLWVRYLHTDPENFEDPMCFNPERWNEPAKPGTYLVFGGGTRICIGNMLARLQLAILLHHLAVGYKWELVNPNAEMSYLSHPKPVDGAEIVFSKL</sequence>
<dbReference type="STRING" id="1590841.A0A2R6QGX6"/>
<reference evidence="11" key="2">
    <citation type="journal article" date="2018" name="BMC Genomics">
        <title>A manually annotated Actinidia chinensis var. chinensis (kiwifruit) genome highlights the challenges associated with draft genomes and gene prediction in plants.</title>
        <authorList>
            <person name="Pilkington S.M."/>
            <person name="Crowhurst R."/>
            <person name="Hilario E."/>
            <person name="Nardozza S."/>
            <person name="Fraser L."/>
            <person name="Peng Y."/>
            <person name="Gunaseelan K."/>
            <person name="Simpson R."/>
            <person name="Tahir J."/>
            <person name="Deroles S.C."/>
            <person name="Templeton K."/>
            <person name="Luo Z."/>
            <person name="Davy M."/>
            <person name="Cheng C."/>
            <person name="McNeilage M."/>
            <person name="Scaglione D."/>
            <person name="Liu Y."/>
            <person name="Zhang Q."/>
            <person name="Datson P."/>
            <person name="De Silva N."/>
            <person name="Gardiner S.E."/>
            <person name="Bassett H."/>
            <person name="Chagne D."/>
            <person name="McCallum J."/>
            <person name="Dzierzon H."/>
            <person name="Deng C."/>
            <person name="Wang Y.Y."/>
            <person name="Barron L."/>
            <person name="Manako K."/>
            <person name="Bowen J."/>
            <person name="Foster T.M."/>
            <person name="Erridge Z.A."/>
            <person name="Tiffin H."/>
            <person name="Waite C.N."/>
            <person name="Davies K.M."/>
            <person name="Grierson E.P."/>
            <person name="Laing W.A."/>
            <person name="Kirk R."/>
            <person name="Chen X."/>
            <person name="Wood M."/>
            <person name="Montefiori M."/>
            <person name="Brummell D.A."/>
            <person name="Schwinn K.E."/>
            <person name="Catanach A."/>
            <person name="Fullerton C."/>
            <person name="Li D."/>
            <person name="Meiyalaghan S."/>
            <person name="Nieuwenhuizen N."/>
            <person name="Read N."/>
            <person name="Prakash R."/>
            <person name="Hunter D."/>
            <person name="Zhang H."/>
            <person name="McKenzie M."/>
            <person name="Knabel M."/>
            <person name="Harris A."/>
            <person name="Allan A.C."/>
            <person name="Gleave A."/>
            <person name="Chen A."/>
            <person name="Janssen B.J."/>
            <person name="Plunkett B."/>
            <person name="Ampomah-Dwamena C."/>
            <person name="Voogd C."/>
            <person name="Leif D."/>
            <person name="Lafferty D."/>
            <person name="Souleyre E.J.F."/>
            <person name="Varkonyi-Gasic E."/>
            <person name="Gambi F."/>
            <person name="Hanley J."/>
            <person name="Yao J.L."/>
            <person name="Cheung J."/>
            <person name="David K.M."/>
            <person name="Warren B."/>
            <person name="Marsh K."/>
            <person name="Snowden K.C."/>
            <person name="Lin-Wang K."/>
            <person name="Brian L."/>
            <person name="Martinez-Sanchez M."/>
            <person name="Wang M."/>
            <person name="Ileperuma N."/>
            <person name="Macnee N."/>
            <person name="Campin R."/>
            <person name="McAtee P."/>
            <person name="Drummond R.S.M."/>
            <person name="Espley R.V."/>
            <person name="Ireland H.S."/>
            <person name="Wu R."/>
            <person name="Atkinson R.G."/>
            <person name="Karunairetnam S."/>
            <person name="Bulley S."/>
            <person name="Chunkath S."/>
            <person name="Hanley Z."/>
            <person name="Storey R."/>
            <person name="Thrimawithana A.H."/>
            <person name="Thomson S."/>
            <person name="David C."/>
            <person name="Testolin R."/>
            <person name="Huang H."/>
            <person name="Hellens R.P."/>
            <person name="Schaffer R.J."/>
        </authorList>
    </citation>
    <scope>NUCLEOTIDE SEQUENCE [LARGE SCALE GENOMIC DNA]</scope>
    <source>
        <strain evidence="11">cv. Red5</strain>
    </source>
</reference>
<dbReference type="InParanoid" id="A0A2R6QGX6"/>
<dbReference type="Proteomes" id="UP000241394">
    <property type="component" value="Chromosome LG16"/>
</dbReference>
<protein>
    <submittedName>
        <fullName evidence="10">Ent-kaurenoic acid oxidase</fullName>
    </submittedName>
</protein>
<feature type="transmembrane region" description="Helical" evidence="9">
    <location>
        <begin position="5"/>
        <end position="22"/>
    </location>
</feature>
<keyword evidence="6 7" id="KW-0408">Iron</keyword>
<keyword evidence="7 8" id="KW-0349">Heme</keyword>
<keyword evidence="9" id="KW-0472">Membrane</keyword>
<dbReference type="GO" id="GO:0020037">
    <property type="term" value="F:heme binding"/>
    <property type="evidence" value="ECO:0007669"/>
    <property type="project" value="InterPro"/>
</dbReference>
<comment type="caution">
    <text evidence="10">The sequence shown here is derived from an EMBL/GenBank/DDBJ whole genome shotgun (WGS) entry which is preliminary data.</text>
</comment>
<reference evidence="10 11" key="1">
    <citation type="submission" date="2017-07" db="EMBL/GenBank/DDBJ databases">
        <title>An improved, manually edited Actinidia chinensis var. chinensis (kiwifruit) genome highlights the challenges associated with draft genomes and gene prediction in plants.</title>
        <authorList>
            <person name="Pilkington S."/>
            <person name="Crowhurst R."/>
            <person name="Hilario E."/>
            <person name="Nardozza S."/>
            <person name="Fraser L."/>
            <person name="Peng Y."/>
            <person name="Gunaseelan K."/>
            <person name="Simpson R."/>
            <person name="Tahir J."/>
            <person name="Deroles S."/>
            <person name="Templeton K."/>
            <person name="Luo Z."/>
            <person name="Davy M."/>
            <person name="Cheng C."/>
            <person name="Mcneilage M."/>
            <person name="Scaglione D."/>
            <person name="Liu Y."/>
            <person name="Zhang Q."/>
            <person name="Datson P."/>
            <person name="De Silva N."/>
            <person name="Gardiner S."/>
            <person name="Bassett H."/>
            <person name="Chagne D."/>
            <person name="Mccallum J."/>
            <person name="Dzierzon H."/>
            <person name="Deng C."/>
            <person name="Wang Y.-Y."/>
            <person name="Barron N."/>
            <person name="Manako K."/>
            <person name="Bowen J."/>
            <person name="Foster T."/>
            <person name="Erridge Z."/>
            <person name="Tiffin H."/>
            <person name="Waite C."/>
            <person name="Davies K."/>
            <person name="Grierson E."/>
            <person name="Laing W."/>
            <person name="Kirk R."/>
            <person name="Chen X."/>
            <person name="Wood M."/>
            <person name="Montefiori M."/>
            <person name="Brummell D."/>
            <person name="Schwinn K."/>
            <person name="Catanach A."/>
            <person name="Fullerton C."/>
            <person name="Li D."/>
            <person name="Meiyalaghan S."/>
            <person name="Nieuwenhuizen N."/>
            <person name="Read N."/>
            <person name="Prakash R."/>
            <person name="Hunter D."/>
            <person name="Zhang H."/>
            <person name="Mckenzie M."/>
            <person name="Knabel M."/>
            <person name="Harris A."/>
            <person name="Allan A."/>
            <person name="Chen A."/>
            <person name="Janssen B."/>
            <person name="Plunkett B."/>
            <person name="Dwamena C."/>
            <person name="Voogd C."/>
            <person name="Leif D."/>
            <person name="Lafferty D."/>
            <person name="Souleyre E."/>
            <person name="Varkonyi-Gasic E."/>
            <person name="Gambi F."/>
            <person name="Hanley J."/>
            <person name="Yao J.-L."/>
            <person name="Cheung J."/>
            <person name="David K."/>
            <person name="Warren B."/>
            <person name="Marsh K."/>
            <person name="Snowden K."/>
            <person name="Lin-Wang K."/>
            <person name="Brian L."/>
            <person name="Martinez-Sanchez M."/>
            <person name="Wang M."/>
            <person name="Ileperuma N."/>
            <person name="Macnee N."/>
            <person name="Campin R."/>
            <person name="Mcatee P."/>
            <person name="Drummond R."/>
            <person name="Espley R."/>
            <person name="Ireland H."/>
            <person name="Wu R."/>
            <person name="Atkinson R."/>
            <person name="Karunairetnam S."/>
            <person name="Bulley S."/>
            <person name="Chunkath S."/>
            <person name="Hanley Z."/>
            <person name="Storey R."/>
            <person name="Thrimawithana A."/>
            <person name="Thomson S."/>
            <person name="David C."/>
            <person name="Testolin R."/>
        </authorList>
    </citation>
    <scope>NUCLEOTIDE SEQUENCE [LARGE SCALE GENOMIC DNA]</scope>
    <source>
        <strain evidence="11">cv. Red5</strain>
        <tissue evidence="10">Young leaf</tissue>
    </source>
</reference>
<dbReference type="InterPro" id="IPR002401">
    <property type="entry name" value="Cyt_P450_E_grp-I"/>
</dbReference>
<organism evidence="10 11">
    <name type="scientific">Actinidia chinensis var. chinensis</name>
    <name type="common">Chinese soft-hair kiwi</name>
    <dbReference type="NCBI Taxonomy" id="1590841"/>
    <lineage>
        <taxon>Eukaryota</taxon>
        <taxon>Viridiplantae</taxon>
        <taxon>Streptophyta</taxon>
        <taxon>Embryophyta</taxon>
        <taxon>Tracheophyta</taxon>
        <taxon>Spermatophyta</taxon>
        <taxon>Magnoliopsida</taxon>
        <taxon>eudicotyledons</taxon>
        <taxon>Gunneridae</taxon>
        <taxon>Pentapetalae</taxon>
        <taxon>asterids</taxon>
        <taxon>Ericales</taxon>
        <taxon>Actinidiaceae</taxon>
        <taxon>Actinidia</taxon>
    </lineage>
</organism>
<keyword evidence="11" id="KW-1185">Reference proteome</keyword>
<evidence type="ECO:0000256" key="6">
    <source>
        <dbReference type="ARBA" id="ARBA00023004"/>
    </source>
</evidence>
<dbReference type="PRINTS" id="PR00385">
    <property type="entry name" value="P450"/>
</dbReference>
<dbReference type="Gene3D" id="1.10.630.10">
    <property type="entry name" value="Cytochrome P450"/>
    <property type="match status" value="1"/>
</dbReference>
<name>A0A2R6QGX6_ACTCC</name>
<dbReference type="OMA" id="MQITDDE"/>
<proteinExistence type="inferred from homology"/>
<dbReference type="PANTHER" id="PTHR24286:SF12">
    <property type="entry name" value="CYTOCHROME P450 FAMILY PROTEIN, EXPRESSED"/>
    <property type="match status" value="1"/>
</dbReference>
<dbReference type="PANTHER" id="PTHR24286">
    <property type="entry name" value="CYTOCHROME P450 26"/>
    <property type="match status" value="1"/>
</dbReference>
<feature type="binding site" description="axial binding residue" evidence="7">
    <location>
        <position position="430"/>
    </location>
    <ligand>
        <name>heme</name>
        <dbReference type="ChEBI" id="CHEBI:30413"/>
    </ligand>
    <ligandPart>
        <name>Fe</name>
        <dbReference type="ChEBI" id="CHEBI:18248"/>
    </ligandPart>
</feature>
<dbReference type="GO" id="GO:0016132">
    <property type="term" value="P:brassinosteroid biosynthetic process"/>
    <property type="evidence" value="ECO:0007669"/>
    <property type="project" value="TreeGrafter"/>
</dbReference>
<evidence type="ECO:0000256" key="7">
    <source>
        <dbReference type="PIRSR" id="PIRSR602401-1"/>
    </source>
</evidence>
<dbReference type="PROSITE" id="PS00086">
    <property type="entry name" value="CYTOCHROME_P450"/>
    <property type="match status" value="1"/>
</dbReference>
<evidence type="ECO:0000256" key="1">
    <source>
        <dbReference type="ARBA" id="ARBA00004167"/>
    </source>
</evidence>
<dbReference type="Gramene" id="PSS07873">
    <property type="protein sequence ID" value="PSS07873"/>
    <property type="gene ID" value="CEY00_Acc18227"/>
</dbReference>
<dbReference type="AlphaFoldDB" id="A0A2R6QGX6"/>
<dbReference type="InterPro" id="IPR017972">
    <property type="entry name" value="Cyt_P450_CS"/>
</dbReference>
<dbReference type="InterPro" id="IPR001128">
    <property type="entry name" value="Cyt_P450"/>
</dbReference>
<evidence type="ECO:0000313" key="10">
    <source>
        <dbReference type="EMBL" id="PSS07873.1"/>
    </source>
</evidence>
<comment type="cofactor">
    <cofactor evidence="7">
        <name>heme</name>
        <dbReference type="ChEBI" id="CHEBI:30413"/>
    </cofactor>
</comment>
<dbReference type="Pfam" id="PF00067">
    <property type="entry name" value="p450"/>
    <property type="match status" value="1"/>
</dbReference>
<dbReference type="InterPro" id="IPR036396">
    <property type="entry name" value="Cyt_P450_sf"/>
</dbReference>
<dbReference type="PRINTS" id="PR00463">
    <property type="entry name" value="EP450I"/>
</dbReference>
<evidence type="ECO:0000256" key="4">
    <source>
        <dbReference type="ARBA" id="ARBA00022989"/>
    </source>
</evidence>
<dbReference type="SUPFAM" id="SSF48264">
    <property type="entry name" value="Cytochrome P450"/>
    <property type="match status" value="1"/>
</dbReference>
<dbReference type="GO" id="GO:0010268">
    <property type="term" value="P:brassinosteroid homeostasis"/>
    <property type="evidence" value="ECO:0007669"/>
    <property type="project" value="TreeGrafter"/>
</dbReference>
<dbReference type="EMBL" id="NKQK01000016">
    <property type="protein sequence ID" value="PSS07873.1"/>
    <property type="molecule type" value="Genomic_DNA"/>
</dbReference>
<keyword evidence="4 9" id="KW-1133">Transmembrane helix</keyword>
<evidence type="ECO:0000256" key="9">
    <source>
        <dbReference type="SAM" id="Phobius"/>
    </source>
</evidence>
<evidence type="ECO:0000256" key="5">
    <source>
        <dbReference type="ARBA" id="ARBA00023002"/>
    </source>
</evidence>
<dbReference type="GO" id="GO:0016125">
    <property type="term" value="P:sterol metabolic process"/>
    <property type="evidence" value="ECO:0007669"/>
    <property type="project" value="TreeGrafter"/>
</dbReference>
<accession>A0A2R6QGX6</accession>
<dbReference type="OrthoDB" id="2789670at2759"/>
<keyword evidence="5 8" id="KW-0560">Oxidoreductase</keyword>
<gene>
    <name evidence="10" type="ORF">CEY00_Acc18227</name>
</gene>